<protein>
    <recommendedName>
        <fullName evidence="3">30S ribosomal protein S6</fullName>
    </recommendedName>
</protein>
<evidence type="ECO:0008006" key="3">
    <source>
        <dbReference type="Google" id="ProtNLM"/>
    </source>
</evidence>
<sequence>MKIHISFETEEEKDAAMDVLEMLDLRFPDKKKRFKEPKKTGQRKHCYFTITDPGKKLV</sequence>
<accession>A0ABW7DNC3</accession>
<evidence type="ECO:0000313" key="2">
    <source>
        <dbReference type="Proteomes" id="UP001605989"/>
    </source>
</evidence>
<keyword evidence="2" id="KW-1185">Reference proteome</keyword>
<organism evidence="1 2">
    <name type="scientific">Megasphaera hexanoica</name>
    <dbReference type="NCBI Taxonomy" id="1675036"/>
    <lineage>
        <taxon>Bacteria</taxon>
        <taxon>Bacillati</taxon>
        <taxon>Bacillota</taxon>
        <taxon>Negativicutes</taxon>
        <taxon>Veillonellales</taxon>
        <taxon>Veillonellaceae</taxon>
        <taxon>Megasphaera</taxon>
    </lineage>
</organism>
<proteinExistence type="predicted"/>
<dbReference type="EMBL" id="JBIEKR010000005">
    <property type="protein sequence ID" value="MFG6272870.1"/>
    <property type="molecule type" value="Genomic_DNA"/>
</dbReference>
<evidence type="ECO:0000313" key="1">
    <source>
        <dbReference type="EMBL" id="MFG6272870.1"/>
    </source>
</evidence>
<comment type="caution">
    <text evidence="1">The sequence shown here is derived from an EMBL/GenBank/DDBJ whole genome shotgun (WGS) entry which is preliminary data.</text>
</comment>
<dbReference type="RefSeq" id="WP_162816216.1">
    <property type="nucleotide sequence ID" value="NZ_CP011940.1"/>
</dbReference>
<dbReference type="Proteomes" id="UP001605989">
    <property type="component" value="Unassembled WGS sequence"/>
</dbReference>
<name>A0ABW7DNC3_9FIRM</name>
<gene>
    <name evidence="1" type="ORF">ACGTZG_06665</name>
</gene>
<reference evidence="1 2" key="1">
    <citation type="submission" date="2024-10" db="EMBL/GenBank/DDBJ databases">
        <authorList>
            <person name="Sang B.-I."/>
            <person name="Prabhaharan D."/>
        </authorList>
    </citation>
    <scope>NUCLEOTIDE SEQUENCE [LARGE SCALE GENOMIC DNA]</scope>
    <source>
        <strain evidence="1 2">MH</strain>
    </source>
</reference>